<keyword evidence="6" id="KW-1185">Reference proteome</keyword>
<evidence type="ECO:0000313" key="6">
    <source>
        <dbReference type="Proteomes" id="UP000199645"/>
    </source>
</evidence>
<dbReference type="AlphaFoldDB" id="A0A1I2GRN6"/>
<dbReference type="PANTHER" id="PTHR48094">
    <property type="entry name" value="PROTEIN/NUCLEIC ACID DEGLYCASE DJ-1-RELATED"/>
    <property type="match status" value="1"/>
</dbReference>
<accession>A0A1I2GRN6</accession>
<comment type="similarity">
    <text evidence="3">Belongs to the peptidase C56 family. HSP31-like subfamily.</text>
</comment>
<dbReference type="GO" id="GO:0019172">
    <property type="term" value="F:glyoxalase III activity"/>
    <property type="evidence" value="ECO:0007669"/>
    <property type="project" value="TreeGrafter"/>
</dbReference>
<protein>
    <submittedName>
        <fullName evidence="5">ThiJ/PfpI family-like</fullName>
    </submittedName>
</protein>
<dbReference type="GO" id="GO:0005737">
    <property type="term" value="C:cytoplasm"/>
    <property type="evidence" value="ECO:0007669"/>
    <property type="project" value="TreeGrafter"/>
</dbReference>
<dbReference type="SUPFAM" id="SSF52317">
    <property type="entry name" value="Class I glutamine amidotransferase-like"/>
    <property type="match status" value="1"/>
</dbReference>
<dbReference type="EMBL" id="FONV01000007">
    <property type="protein sequence ID" value="SFF19211.1"/>
    <property type="molecule type" value="Genomic_DNA"/>
</dbReference>
<dbReference type="STRING" id="35752.SAMN05421541_10748"/>
<dbReference type="RefSeq" id="WP_093615895.1">
    <property type="nucleotide sequence ID" value="NZ_BOMT01000041.1"/>
</dbReference>
<dbReference type="InterPro" id="IPR032633">
    <property type="entry name" value="ThiJ-like"/>
</dbReference>
<evidence type="ECO:0000256" key="1">
    <source>
        <dbReference type="ARBA" id="ARBA00023016"/>
    </source>
</evidence>
<dbReference type="InterPro" id="IPR029062">
    <property type="entry name" value="Class_I_gatase-like"/>
</dbReference>
<proteinExistence type="inferred from homology"/>
<evidence type="ECO:0000256" key="3">
    <source>
        <dbReference type="ARBA" id="ARBA00038493"/>
    </source>
</evidence>
<keyword evidence="1" id="KW-0346">Stress response</keyword>
<dbReference type="OrthoDB" id="9792284at2"/>
<evidence type="ECO:0000256" key="2">
    <source>
        <dbReference type="ARBA" id="ARBA00023239"/>
    </source>
</evidence>
<name>A0A1I2GRN6_9ACTN</name>
<dbReference type="InterPro" id="IPR050325">
    <property type="entry name" value="Prot/Nucl_acid_deglycase"/>
</dbReference>
<dbReference type="Pfam" id="PF17124">
    <property type="entry name" value="ThiJ_like"/>
    <property type="match status" value="1"/>
</dbReference>
<organism evidence="5 6">
    <name type="scientific">Actinoplanes philippinensis</name>
    <dbReference type="NCBI Taxonomy" id="35752"/>
    <lineage>
        <taxon>Bacteria</taxon>
        <taxon>Bacillati</taxon>
        <taxon>Actinomycetota</taxon>
        <taxon>Actinomycetes</taxon>
        <taxon>Micromonosporales</taxon>
        <taxon>Micromonosporaceae</taxon>
        <taxon>Actinoplanes</taxon>
    </lineage>
</organism>
<gene>
    <name evidence="5" type="ORF">SAMN05421541_10748</name>
</gene>
<dbReference type="Gene3D" id="3.40.50.880">
    <property type="match status" value="1"/>
</dbReference>
<keyword evidence="2" id="KW-0456">Lyase</keyword>
<feature type="region of interest" description="Disordered" evidence="4">
    <location>
        <begin position="51"/>
        <end position="72"/>
    </location>
</feature>
<reference evidence="5 6" key="1">
    <citation type="submission" date="2016-10" db="EMBL/GenBank/DDBJ databases">
        <authorList>
            <person name="de Groot N.N."/>
        </authorList>
    </citation>
    <scope>NUCLEOTIDE SEQUENCE [LARGE SCALE GENOMIC DNA]</scope>
    <source>
        <strain evidence="5 6">DSM 43019</strain>
    </source>
</reference>
<dbReference type="GO" id="GO:0019243">
    <property type="term" value="P:methylglyoxal catabolic process to D-lactate via S-lactoyl-glutathione"/>
    <property type="evidence" value="ECO:0007669"/>
    <property type="project" value="TreeGrafter"/>
</dbReference>
<dbReference type="PANTHER" id="PTHR48094:SF11">
    <property type="entry name" value="GLUTATHIONE-INDEPENDENT GLYOXALASE HSP31-RELATED"/>
    <property type="match status" value="1"/>
</dbReference>
<sequence length="287" mass="31351">MTKVLFAVSEWGYWGEELIGPLDACDKAGYEIEFVTPTGARPTPLAVSMDPAYADPPQGKSVTSEETARKTRELDASDRLDKPHDLAGWVPSRPYPSSPTYLRDSEEYHRKIDRIVTHDLPSYDALVIVGGSGAMVDLANNQRLHELILGFVRLDKPVAAVCYGVAALAFARDPLRKLSIIGGKRVTGHPIDYDYHDGTGFEGPHALDGSTTGFGDGYINFGPPFYPLEFILRDAVGPDGEFIGNVGHAESVIVDHPFITARSTESSYGCGRALVDVLDHGLRRYGW</sequence>
<dbReference type="Proteomes" id="UP000199645">
    <property type="component" value="Unassembled WGS sequence"/>
</dbReference>
<evidence type="ECO:0000256" key="4">
    <source>
        <dbReference type="SAM" id="MobiDB-lite"/>
    </source>
</evidence>
<evidence type="ECO:0000313" key="5">
    <source>
        <dbReference type="EMBL" id="SFF19211.1"/>
    </source>
</evidence>